<dbReference type="Pfam" id="PF13671">
    <property type="entry name" value="AAA_33"/>
    <property type="match status" value="1"/>
</dbReference>
<name>A0A2K8PQZ5_STRLA</name>
<evidence type="ECO:0000313" key="1">
    <source>
        <dbReference type="EMBL" id="ATZ29161.1"/>
    </source>
</evidence>
<reference evidence="1 2" key="1">
    <citation type="submission" date="2017-11" db="EMBL/GenBank/DDBJ databases">
        <title>Complete genome sequence of Streptomyces lavendulae subsp. lavendulae CCM 3239 (formerly 'Streptomyces aureofaciens CCM 3239'), the producer of the angucycline-type antibiotic auricin.</title>
        <authorList>
            <person name="Busche T."/>
            <person name="Novakova R."/>
            <person name="Al'Dilaimi A."/>
            <person name="Homerova D."/>
            <person name="Feckova L."/>
            <person name="Rezuchova B."/>
            <person name="Mingyar E."/>
            <person name="Csolleiova D."/>
            <person name="Bekeova C."/>
            <person name="Winkler A."/>
            <person name="Sevcikova B."/>
            <person name="Kalinowski J."/>
            <person name="Kormanec J."/>
            <person name="Ruckert C."/>
        </authorList>
    </citation>
    <scope>NUCLEOTIDE SEQUENCE [LARGE SCALE GENOMIC DNA]</scope>
    <source>
        <strain evidence="1 2">CCM 3239</strain>
    </source>
</reference>
<dbReference type="Proteomes" id="UP000231791">
    <property type="component" value="Chromosome"/>
</dbReference>
<accession>A0A2K8PQZ5</accession>
<dbReference type="Gene3D" id="3.40.50.300">
    <property type="entry name" value="P-loop containing nucleotide triphosphate hydrolases"/>
    <property type="match status" value="1"/>
</dbReference>
<keyword evidence="2" id="KW-1185">Reference proteome</keyword>
<dbReference type="InterPro" id="IPR027417">
    <property type="entry name" value="P-loop_NTPase"/>
</dbReference>
<organism evidence="1 2">
    <name type="scientific">Streptomyces lavendulae subsp. lavendulae</name>
    <dbReference type="NCBI Taxonomy" id="58340"/>
    <lineage>
        <taxon>Bacteria</taxon>
        <taxon>Bacillati</taxon>
        <taxon>Actinomycetota</taxon>
        <taxon>Actinomycetes</taxon>
        <taxon>Kitasatosporales</taxon>
        <taxon>Streptomycetaceae</taxon>
        <taxon>Streptomyces</taxon>
    </lineage>
</organism>
<dbReference type="EMBL" id="CP024985">
    <property type="protein sequence ID" value="ATZ29161.1"/>
    <property type="molecule type" value="Genomic_DNA"/>
</dbReference>
<dbReference type="KEGG" id="slx:SLAV_36980"/>
<dbReference type="AlphaFoldDB" id="A0A2K8PQZ5"/>
<evidence type="ECO:0000313" key="2">
    <source>
        <dbReference type="Proteomes" id="UP000231791"/>
    </source>
</evidence>
<sequence length="193" mass="21829">MIGRIKRWLPDSLPCHDLGVTTLFLMVGLPGAGKTTRARQLAAEHGALRLTPDDWMIPLFGEAEADGKRDVLEGRMLWLALEAVRLGTDVVVDYGCWSRDERSAIRWLVEAEGACFRMVYLPVDEETQRTRIAHRWVTTPEETLPMSEADILHGRAHFEEPDAAELEGRRGAGPPPGWVDWREWAADRWPSFA</sequence>
<protein>
    <submittedName>
        <fullName evidence="1">Zeta toxin</fullName>
    </submittedName>
</protein>
<proteinExistence type="predicted"/>
<gene>
    <name evidence="1" type="ORF">SLAV_36980</name>
</gene>
<dbReference type="SUPFAM" id="SSF52540">
    <property type="entry name" value="P-loop containing nucleoside triphosphate hydrolases"/>
    <property type="match status" value="1"/>
</dbReference>